<comment type="caution">
    <text evidence="1">The sequence shown here is derived from an EMBL/GenBank/DDBJ whole genome shotgun (WGS) entry which is preliminary data.</text>
</comment>
<proteinExistence type="predicted"/>
<accession>A0A1C7LVM1</accession>
<evidence type="ECO:0000313" key="1">
    <source>
        <dbReference type="EMBL" id="OBZ68266.1"/>
    </source>
</evidence>
<reference evidence="1 2" key="1">
    <citation type="submission" date="2016-03" db="EMBL/GenBank/DDBJ databases">
        <title>Whole genome sequencing of Grifola frondosa 9006-11.</title>
        <authorList>
            <person name="Min B."/>
            <person name="Park H."/>
            <person name="Kim J.-G."/>
            <person name="Cho H."/>
            <person name="Oh Y.-L."/>
            <person name="Kong W.-S."/>
            <person name="Choi I.-G."/>
        </authorList>
    </citation>
    <scope>NUCLEOTIDE SEQUENCE [LARGE SCALE GENOMIC DNA]</scope>
    <source>
        <strain evidence="1 2">9006-11</strain>
    </source>
</reference>
<protein>
    <submittedName>
        <fullName evidence="1">Uncharacterized protein</fullName>
    </submittedName>
</protein>
<keyword evidence="2" id="KW-1185">Reference proteome</keyword>
<dbReference type="Proteomes" id="UP000092993">
    <property type="component" value="Unassembled WGS sequence"/>
</dbReference>
<dbReference type="EMBL" id="LUGG01000022">
    <property type="protein sequence ID" value="OBZ68266.1"/>
    <property type="molecule type" value="Genomic_DNA"/>
</dbReference>
<name>A0A1C7LVM1_GRIFR</name>
<evidence type="ECO:0000313" key="2">
    <source>
        <dbReference type="Proteomes" id="UP000092993"/>
    </source>
</evidence>
<dbReference type="AlphaFoldDB" id="A0A1C7LVM1"/>
<gene>
    <name evidence="1" type="ORF">A0H81_12047</name>
</gene>
<sequence length="265" mass="29936">MIGYHDPRILVSLTEKKRRSRTPENANGFIVVDLPPEEALSPHISQLTSAHGYNWVISNGDNEQDKSICLTDPHSWYMLLEGNPNRPGNCYLRLDFKCRVHGPQGHFTLIGSAPFRLVAGPDMKPRLAGMICMLALEHAGGLQEERGGDACQEDSAQERSRRKRIRVVPSEITFECSQFSNNLPLPSPKTVHASRGHMRQHTHCMRDKPLCSYRRETVVRVASQSAGERPIHMCKQRGSRSIASSKYTYLRHILGLNHLLWCCTT</sequence>
<organism evidence="1 2">
    <name type="scientific">Grifola frondosa</name>
    <name type="common">Maitake</name>
    <name type="synonym">Polyporus frondosus</name>
    <dbReference type="NCBI Taxonomy" id="5627"/>
    <lineage>
        <taxon>Eukaryota</taxon>
        <taxon>Fungi</taxon>
        <taxon>Dikarya</taxon>
        <taxon>Basidiomycota</taxon>
        <taxon>Agaricomycotina</taxon>
        <taxon>Agaricomycetes</taxon>
        <taxon>Polyporales</taxon>
        <taxon>Grifolaceae</taxon>
        <taxon>Grifola</taxon>
    </lineage>
</organism>